<dbReference type="CDD" id="cd00913">
    <property type="entry name" value="PCD_DCoH_subfamily_a"/>
    <property type="match status" value="1"/>
</dbReference>
<dbReference type="InterPro" id="IPR001533">
    <property type="entry name" value="Pterin_deHydtase"/>
</dbReference>
<sequence>MDKLAFGKCVPCEGGTPPIKGAQLEQYKKRLDSEAPGWELRDAKHLQKDFKFKDFQSALDFVNIVGTIAESEGHHPVINFGWGFAKILLWTHAINGLSENDFIMAAKIDHTK</sequence>
<dbReference type="GO" id="GO:0006729">
    <property type="term" value="P:tetrahydrobiopterin biosynthetic process"/>
    <property type="evidence" value="ECO:0007669"/>
    <property type="project" value="InterPro"/>
</dbReference>
<evidence type="ECO:0000256" key="3">
    <source>
        <dbReference type="ARBA" id="ARBA00013252"/>
    </source>
</evidence>
<evidence type="ECO:0000256" key="2">
    <source>
        <dbReference type="ARBA" id="ARBA00006472"/>
    </source>
</evidence>
<evidence type="ECO:0000313" key="6">
    <source>
        <dbReference type="Proteomes" id="UP000177481"/>
    </source>
</evidence>
<comment type="caution">
    <text evidence="5">The sequence shown here is derived from an EMBL/GenBank/DDBJ whole genome shotgun (WGS) entry which is preliminary data.</text>
</comment>
<dbReference type="PANTHER" id="PTHR12599">
    <property type="entry name" value="PTERIN-4-ALPHA-CARBINOLAMINE DEHYDRATASE"/>
    <property type="match status" value="1"/>
</dbReference>
<evidence type="ECO:0000256" key="4">
    <source>
        <dbReference type="ARBA" id="ARBA00023239"/>
    </source>
</evidence>
<dbReference type="GO" id="GO:0008124">
    <property type="term" value="F:4-alpha-hydroxytetrahydrobiopterin dehydratase activity"/>
    <property type="evidence" value="ECO:0007669"/>
    <property type="project" value="UniProtKB-EC"/>
</dbReference>
<organism evidence="5 6">
    <name type="scientific">Candidatus Berkelbacteria bacterium RIFCSPLOWO2_01_FULL_50_28</name>
    <dbReference type="NCBI Taxonomy" id="1797471"/>
    <lineage>
        <taxon>Bacteria</taxon>
        <taxon>Candidatus Berkelbacteria</taxon>
    </lineage>
</organism>
<dbReference type="EC" id="4.2.1.96" evidence="3"/>
<dbReference type="InterPro" id="IPR036428">
    <property type="entry name" value="PCD_sf"/>
</dbReference>
<dbReference type="SUPFAM" id="SSF55248">
    <property type="entry name" value="PCD-like"/>
    <property type="match status" value="1"/>
</dbReference>
<proteinExistence type="inferred from homology"/>
<dbReference type="Gene3D" id="3.30.1360.20">
    <property type="entry name" value="Transcriptional coactivator/pterin dehydratase"/>
    <property type="match status" value="1"/>
</dbReference>
<dbReference type="PANTHER" id="PTHR12599:SF0">
    <property type="entry name" value="PTERIN-4-ALPHA-CARBINOLAMINE DEHYDRATASE"/>
    <property type="match status" value="1"/>
</dbReference>
<protein>
    <recommendedName>
        <fullName evidence="3">4a-hydroxytetrahydrobiopterin dehydratase</fullName>
        <ecNumber evidence="3">4.2.1.96</ecNumber>
    </recommendedName>
</protein>
<dbReference type="Pfam" id="PF01329">
    <property type="entry name" value="Pterin_4a"/>
    <property type="match status" value="1"/>
</dbReference>
<comment type="similarity">
    <text evidence="2">Belongs to the pterin-4-alpha-carbinolamine dehydratase family.</text>
</comment>
<gene>
    <name evidence="5" type="ORF">A3A71_01670</name>
</gene>
<dbReference type="EMBL" id="MEZX01000002">
    <property type="protein sequence ID" value="OGD64741.1"/>
    <property type="molecule type" value="Genomic_DNA"/>
</dbReference>
<dbReference type="Proteomes" id="UP000177481">
    <property type="component" value="Unassembled WGS sequence"/>
</dbReference>
<evidence type="ECO:0000313" key="5">
    <source>
        <dbReference type="EMBL" id="OGD64741.1"/>
    </source>
</evidence>
<dbReference type="AlphaFoldDB" id="A0A1F5EBL5"/>
<comment type="catalytic activity">
    <reaction evidence="1">
        <text>(4aS,6R)-4a-hydroxy-L-erythro-5,6,7,8-tetrahydrobiopterin = (6R)-L-erythro-6,7-dihydrobiopterin + H2O</text>
        <dbReference type="Rhea" id="RHEA:11920"/>
        <dbReference type="ChEBI" id="CHEBI:15377"/>
        <dbReference type="ChEBI" id="CHEBI:15642"/>
        <dbReference type="ChEBI" id="CHEBI:43120"/>
        <dbReference type="EC" id="4.2.1.96"/>
    </reaction>
</comment>
<evidence type="ECO:0000256" key="1">
    <source>
        <dbReference type="ARBA" id="ARBA00001554"/>
    </source>
</evidence>
<reference evidence="5 6" key="1">
    <citation type="journal article" date="2016" name="Nat. Commun.">
        <title>Thousands of microbial genomes shed light on interconnected biogeochemical processes in an aquifer system.</title>
        <authorList>
            <person name="Anantharaman K."/>
            <person name="Brown C.T."/>
            <person name="Hug L.A."/>
            <person name="Sharon I."/>
            <person name="Castelle C.J."/>
            <person name="Probst A.J."/>
            <person name="Thomas B.C."/>
            <person name="Singh A."/>
            <person name="Wilkins M.J."/>
            <person name="Karaoz U."/>
            <person name="Brodie E.L."/>
            <person name="Williams K.H."/>
            <person name="Hubbard S.S."/>
            <person name="Banfield J.F."/>
        </authorList>
    </citation>
    <scope>NUCLEOTIDE SEQUENCE [LARGE SCALE GENOMIC DNA]</scope>
</reference>
<name>A0A1F5EBL5_9BACT</name>
<accession>A0A1F5EBL5</accession>
<dbReference type="STRING" id="1797471.A3A71_01670"/>
<keyword evidence="4" id="KW-0456">Lyase</keyword>